<dbReference type="PANTHER" id="PTHR43691:SF11">
    <property type="entry name" value="FI09636P-RELATED"/>
    <property type="match status" value="1"/>
</dbReference>
<gene>
    <name evidence="5" type="ORF">BPO_0277</name>
</gene>
<dbReference type="InterPro" id="IPR035994">
    <property type="entry name" value="Nucleoside_phosphorylase_sf"/>
</dbReference>
<evidence type="ECO:0000313" key="6">
    <source>
        <dbReference type="Proteomes" id="UP001432059"/>
    </source>
</evidence>
<dbReference type="AlphaFoldDB" id="A0AAU0EZ37"/>
<dbReference type="EMBL" id="CP136426">
    <property type="protein sequence ID" value="WOC50924.1"/>
    <property type="molecule type" value="Genomic_DNA"/>
</dbReference>
<proteinExistence type="predicted"/>
<feature type="domain" description="Nucleoside phosphorylase" evidence="4">
    <location>
        <begin position="40"/>
        <end position="276"/>
    </location>
</feature>
<dbReference type="PANTHER" id="PTHR43691">
    <property type="entry name" value="URIDINE PHOSPHORYLASE"/>
    <property type="match status" value="1"/>
</dbReference>
<dbReference type="SUPFAM" id="SSF53167">
    <property type="entry name" value="Purine and uridine phosphorylases"/>
    <property type="match status" value="1"/>
</dbReference>
<evidence type="ECO:0000256" key="1">
    <source>
        <dbReference type="ARBA" id="ARBA00011888"/>
    </source>
</evidence>
<accession>A0AAU0EZ37</accession>
<evidence type="ECO:0000256" key="3">
    <source>
        <dbReference type="ARBA" id="ARBA00048447"/>
    </source>
</evidence>
<organism evidence="5 6">
    <name type="scientific">Bergeyella porcorum</name>
    <dbReference type="NCBI Taxonomy" id="1735111"/>
    <lineage>
        <taxon>Bacteria</taxon>
        <taxon>Pseudomonadati</taxon>
        <taxon>Bacteroidota</taxon>
        <taxon>Flavobacteriia</taxon>
        <taxon>Flavobacteriales</taxon>
        <taxon>Weeksellaceae</taxon>
        <taxon>Bergeyella</taxon>
    </lineage>
</organism>
<dbReference type="EC" id="2.4.2.3" evidence="1"/>
<dbReference type="Pfam" id="PF01048">
    <property type="entry name" value="PNP_UDP_1"/>
    <property type="match status" value="1"/>
</dbReference>
<comment type="catalytic activity">
    <reaction evidence="3">
        <text>uridine + phosphate = alpha-D-ribose 1-phosphate + uracil</text>
        <dbReference type="Rhea" id="RHEA:24388"/>
        <dbReference type="ChEBI" id="CHEBI:16704"/>
        <dbReference type="ChEBI" id="CHEBI:17568"/>
        <dbReference type="ChEBI" id="CHEBI:43474"/>
        <dbReference type="ChEBI" id="CHEBI:57720"/>
        <dbReference type="EC" id="2.4.2.3"/>
    </reaction>
</comment>
<dbReference type="InterPro" id="IPR000845">
    <property type="entry name" value="Nucleoside_phosphorylase_d"/>
</dbReference>
<protein>
    <recommendedName>
        <fullName evidence="2">Uridine phosphorylase</fullName>
        <ecNumber evidence="1">2.4.2.3</ecNumber>
    </recommendedName>
</protein>
<name>A0AAU0EZ37_9FLAO</name>
<dbReference type="Proteomes" id="UP001432059">
    <property type="component" value="Chromosome"/>
</dbReference>
<dbReference type="Gene3D" id="3.40.50.1580">
    <property type="entry name" value="Nucleoside phosphorylase domain"/>
    <property type="match status" value="1"/>
</dbReference>
<sequence>MTIKKNKVMLNKLAASELVLNPDGSVYHLNLLPEDIAQKIILVGDPDRVARVSQYFDKIEIKKNKREFYTHTGILRGERITVMSSGIGTENIDIVMNELDALANIDLKNKEFKSEHQSLELFRLGTCGSVNPDVEVDNMLVTQNVVGLDGLLHFYQDYHFENEFSKNFLEKFPYERIKGMLYFSEWSEEISHYYKDAKYHGNTATFPGFYAPQGRQLRLRALDDKFLETLNDLGVTNFEMETSAIYGLSKLMGHKALTVNCVIANRRRGEFSADHHASEKKTIEWVLDRIIP</sequence>
<dbReference type="GO" id="GO:0004850">
    <property type="term" value="F:uridine phosphorylase activity"/>
    <property type="evidence" value="ECO:0007669"/>
    <property type="project" value="UniProtKB-EC"/>
</dbReference>
<evidence type="ECO:0000256" key="2">
    <source>
        <dbReference type="ARBA" id="ARBA00021980"/>
    </source>
</evidence>
<dbReference type="GO" id="GO:0005829">
    <property type="term" value="C:cytosol"/>
    <property type="evidence" value="ECO:0007669"/>
    <property type="project" value="TreeGrafter"/>
</dbReference>
<dbReference type="GO" id="GO:0006152">
    <property type="term" value="P:purine nucleoside catabolic process"/>
    <property type="evidence" value="ECO:0007669"/>
    <property type="project" value="TreeGrafter"/>
</dbReference>
<dbReference type="CDD" id="cd00436">
    <property type="entry name" value="UP_TbUP-like"/>
    <property type="match status" value="1"/>
</dbReference>
<evidence type="ECO:0000313" key="5">
    <source>
        <dbReference type="EMBL" id="WOC50924.1"/>
    </source>
</evidence>
<dbReference type="GO" id="GO:0004731">
    <property type="term" value="F:purine-nucleoside phosphorylase activity"/>
    <property type="evidence" value="ECO:0007669"/>
    <property type="project" value="TreeGrafter"/>
</dbReference>
<keyword evidence="6" id="KW-1185">Reference proteome</keyword>
<dbReference type="KEGG" id="bpor:BPO_0277"/>
<evidence type="ECO:0000259" key="4">
    <source>
        <dbReference type="Pfam" id="PF01048"/>
    </source>
</evidence>
<reference evidence="5" key="1">
    <citation type="submission" date="2023-10" db="EMBL/GenBank/DDBJ databases">
        <title>Characterization and whole genome sequencing of a novel strain of Bergeyella porcorum QD2021 isolated from pig.</title>
        <authorList>
            <person name="Liu G."/>
            <person name="Chen C."/>
            <person name="Han X."/>
        </authorList>
    </citation>
    <scope>NUCLEOTIDE SEQUENCE</scope>
    <source>
        <strain evidence="5">QD2021</strain>
    </source>
</reference>